<feature type="domain" description="Cep192-like" evidence="8">
    <location>
        <begin position="1703"/>
        <end position="1797"/>
    </location>
</feature>
<evidence type="ECO:0000259" key="2">
    <source>
        <dbReference type="Pfam" id="PF22060"/>
    </source>
</evidence>
<evidence type="ECO:0000259" key="5">
    <source>
        <dbReference type="Pfam" id="PF22067"/>
    </source>
</evidence>
<dbReference type="EMBL" id="QCYY01001910">
    <property type="protein sequence ID" value="ROT74313.1"/>
    <property type="molecule type" value="Genomic_DNA"/>
</dbReference>
<dbReference type="OrthoDB" id="6352245at2759"/>
<reference evidence="9 10" key="1">
    <citation type="submission" date="2018-04" db="EMBL/GenBank/DDBJ databases">
        <authorList>
            <person name="Zhang X."/>
            <person name="Yuan J."/>
            <person name="Li F."/>
            <person name="Xiang J."/>
        </authorList>
    </citation>
    <scope>NUCLEOTIDE SEQUENCE [LARGE SCALE GENOMIC DNA]</scope>
    <source>
        <tissue evidence="9">Muscle</tissue>
    </source>
</reference>
<evidence type="ECO:0000259" key="3">
    <source>
        <dbReference type="Pfam" id="PF22064"/>
    </source>
</evidence>
<evidence type="ECO:0000259" key="6">
    <source>
        <dbReference type="Pfam" id="PF22073"/>
    </source>
</evidence>
<evidence type="ECO:0000313" key="9">
    <source>
        <dbReference type="EMBL" id="ROT74313.1"/>
    </source>
</evidence>
<dbReference type="GO" id="GO:0051298">
    <property type="term" value="P:centrosome duplication"/>
    <property type="evidence" value="ECO:0007669"/>
    <property type="project" value="InterPro"/>
</dbReference>
<dbReference type="PANTHER" id="PTHR16029:SF11">
    <property type="entry name" value="CENTROSOMAL PROTEIN OF 192 KDA"/>
    <property type="match status" value="1"/>
</dbReference>
<feature type="region of interest" description="Disordered" evidence="1">
    <location>
        <begin position="1797"/>
        <end position="1860"/>
    </location>
</feature>
<dbReference type="Pfam" id="PF22074">
    <property type="entry name" value="Cep192_D5"/>
    <property type="match status" value="1"/>
</dbReference>
<evidence type="ECO:0000256" key="1">
    <source>
        <dbReference type="SAM" id="MobiDB-lite"/>
    </source>
</evidence>
<evidence type="ECO:0000259" key="8">
    <source>
        <dbReference type="Pfam" id="PF22076"/>
    </source>
</evidence>
<feature type="domain" description="Cep192-like" evidence="3">
    <location>
        <begin position="1062"/>
        <end position="1203"/>
    </location>
</feature>
<feature type="region of interest" description="Disordered" evidence="1">
    <location>
        <begin position="790"/>
        <end position="852"/>
    </location>
</feature>
<protein>
    <recommendedName>
        <fullName evidence="11">Centrosomal protein of 192 kDa</fullName>
    </recommendedName>
</protein>
<feature type="compositionally biased region" description="Polar residues" evidence="1">
    <location>
        <begin position="809"/>
        <end position="818"/>
    </location>
</feature>
<evidence type="ECO:0000259" key="4">
    <source>
        <dbReference type="Pfam" id="PF22066"/>
    </source>
</evidence>
<evidence type="ECO:0000259" key="7">
    <source>
        <dbReference type="Pfam" id="PF22074"/>
    </source>
</evidence>
<dbReference type="GO" id="GO:0071539">
    <property type="term" value="P:protein localization to centrosome"/>
    <property type="evidence" value="ECO:0007669"/>
    <property type="project" value="InterPro"/>
</dbReference>
<comment type="caution">
    <text evidence="9">The sequence shown here is derived from an EMBL/GenBank/DDBJ whole genome shotgun (WGS) entry which is preliminary data.</text>
</comment>
<dbReference type="GO" id="GO:0005814">
    <property type="term" value="C:centriole"/>
    <property type="evidence" value="ECO:0007669"/>
    <property type="project" value="TreeGrafter"/>
</dbReference>
<accession>A0A3R7QCA4</accession>
<feature type="compositionally biased region" description="Polar residues" evidence="1">
    <location>
        <begin position="42"/>
        <end position="59"/>
    </location>
</feature>
<dbReference type="GO" id="GO:0000242">
    <property type="term" value="C:pericentriolar material"/>
    <property type="evidence" value="ECO:0007669"/>
    <property type="project" value="TreeGrafter"/>
</dbReference>
<gene>
    <name evidence="9" type="ORF">C7M84_007165</name>
</gene>
<dbReference type="InterPro" id="IPR054090">
    <property type="entry name" value="Cep192_Spd-2-like_dom"/>
</dbReference>
<evidence type="ECO:0008006" key="11">
    <source>
        <dbReference type="Google" id="ProtNLM"/>
    </source>
</evidence>
<feature type="domain" description="Cep192-like" evidence="7">
    <location>
        <begin position="1468"/>
        <end position="1626"/>
    </location>
</feature>
<dbReference type="STRING" id="6689.A0A3R7QCA4"/>
<keyword evidence="10" id="KW-1185">Reference proteome</keyword>
<feature type="region of interest" description="Disordered" evidence="1">
    <location>
        <begin position="93"/>
        <end position="124"/>
    </location>
</feature>
<sequence length="1999" mass="217919">MDLAKHYLKKIDQMAHLKVSSAPKKSVSKLQTQEMDSEAHASPTSMTAKVSPLSVQQGRESGSLGGIMGISLINVENMSGLSSSMLLVDQNSFPDQKGFPRQQKLAAASDGNHSDEDRESPIPTLTQQELQDLETDFSEGEESDLSQGEDEELMAEGMWQASETGGATMEGLPSCLLEPQDSLLWEMQSSTGLNRQAMSLKELPETEGTVKHRQLQVMDKPVPYPEEPQDGIRNSKLVLESYDESVFDNSNVNFDAGQISARSTTFGGALDVSKLMSTSCNSLGSLGEAVKENTENSLDEQSWGGEPQYDIFEADQGELASALHGESFHAPDLDFLEKEEEENKRANIFMQEESCSGNNLDISCFSGIHGVQEITVRPSWIESPDKLLLGPGNRMLVEDYLKLRSEALGSLGDEDGLEQERPNFGWGDAVHSPPSSGEPLPLVEVSGRGEEQEQSTMHEGGTTKKNASLSTSNQSISSDKQENSSCHSTSHSTLQDSSSDFSEESSGRSSSGSDTLCDSQIEAALDVRSLSLHHQGRNLLSALHKETADESCVDADASMETSGQQNIHYSGDSVRSHMNGKEISKLQFERKKNSQQLERTLNEITGPMDSEQIRALLSEAIACDNPQVLVEKIIKISQEKMALHKTMDVSDLDTSVDVLELREQREALQMKQTERFLQKVQTADKENRGIESHQFGRNASKKPLQMLHGSRVDNIDGIPHKHMEKLKAKRTDSVPLETINQTGRHRLPFISKHLSTNLGDSHIDESIKIAPYKSRILEDTQKLQFASFHDDTDSDFDASTPCAPRSKSRSSTLSQNGNGVVAADSIKPSIKAQRPKPRMGLSSAHHNKLPLMGKDRGPVNAAYMGHLQRPEKNLALGTEGRTLGMVPPSVRSTSVPSGLHGIGVNGGGMDAASTQQIHSAKALRQHHSQEDLNYNIQSGNDLTVSLPKKVVFPGICVLGIASEVTMVFHNPKQRWVQLSLNCVKESLNRSPVTTGGLIFKPSYFVEPQSMCQIQLKLCSQQAGSLEAVLEVKVSDLTKGSTIPSASMGVSIHNVLVCAQIEEPHVLLTSGVMEAIDFGIVPEGCSITKEVMVINQSHQSLPVILTLQQVAATSPIFYWTGTADERIKVVSSTHVACELPSASTEHGPIPMVMNVTLKAPHLDKVKVDENGVVGLRSQIQVELDSPDQSTIIVAAMPIKAQVGVVKLQSLRAAEPMVLETLSTETCTATVPLRNSSSFPLRISLVPREHKDVFSVVPAVITIQPHSQVSPSLVFSPKGQVGRMESVLLMRIEPDGMEFEVSMIGISSAAVKKAPEVAKLLTHSSLTRAISAPLPQASQVNLASALESTKSRLVFGTECIGGRASQKIVLRNNCTTEALNLILGIKGSKAFQICEYGGKEGKAKMDVVLKPCQELAFSVFFCPTTKEALSGTLVFRPRGLTEPIKYQIPLQGYGGQCELHVPDFPESKALVIRELAPGLPTMFNTAFVNKGDRAMFVKVQVFLDDKYTQGVAGSQITVQPSEFIINPHESRDIFVVVMGTEAVLAKTPGCIGYLQIVSGDEILRRRFRRLKNKEVKVRRLNDPVLVKIDWDVFYSGEKESQSEEDCLPPQPEDASIFFNSCSKTRVELHGERQVNEDASSTVFACLDAEETITSVTDLTVAADRTVEPYSPPVQGKGTVLNVSTGEDWSTSGPASGPRASSAALTWDVFPSTLTIPASDTSSHTLFVVNFSNTRQMFEVTSASKWLHIEPREAILPSLSSVRVNIKLVRSGLPQPLVNPLTQSLQVMCENECHRARVTVLPDGDGNSTGHGKAAPSGATAVASKQQMPDPHSDEYSGNKLPVPDTEEKSTNEKSLTTVEQISSGYRRKSASASSVNRAAVIKRTSSSNKFQNDNIQERSSVKSMVEVVSSSIVFPDTKNSEENFVKVKLRNHDSVVHTVRAEVTKAPFAVRHKQFQVKAGHYVSVPVYFRPQTLGFFTGQLNLNVIEEQVLHTVQLSGKAV</sequence>
<feature type="domain" description="Cep192-like" evidence="2">
    <location>
        <begin position="943"/>
        <end position="1038"/>
    </location>
</feature>
<dbReference type="Proteomes" id="UP000283509">
    <property type="component" value="Unassembled WGS sequence"/>
</dbReference>
<dbReference type="PANTHER" id="PTHR16029">
    <property type="entry name" value="CENTROSOMAL PROTEIN OF 192 KDA"/>
    <property type="match status" value="1"/>
</dbReference>
<dbReference type="Pfam" id="PF22073">
    <property type="entry name" value="Cep192_D4"/>
    <property type="match status" value="1"/>
</dbReference>
<dbReference type="Gene3D" id="2.60.40.10">
    <property type="entry name" value="Immunoglobulins"/>
    <property type="match status" value="3"/>
</dbReference>
<dbReference type="Pfam" id="PF22066">
    <property type="entry name" value="Cep192_D8"/>
    <property type="match status" value="1"/>
</dbReference>
<dbReference type="InterPro" id="IPR054089">
    <property type="entry name" value="Cep192-like_D3"/>
</dbReference>
<feature type="compositionally biased region" description="Polar residues" evidence="1">
    <location>
        <begin position="1850"/>
        <end position="1860"/>
    </location>
</feature>
<dbReference type="Pfam" id="PF22060">
    <property type="entry name" value="Cep192_D1"/>
    <property type="match status" value="1"/>
</dbReference>
<feature type="compositionally biased region" description="Low complexity" evidence="1">
    <location>
        <begin position="487"/>
        <end position="500"/>
    </location>
</feature>
<dbReference type="InterPro" id="IPR054092">
    <property type="entry name" value="Cep192-like_D6"/>
</dbReference>
<feature type="domain" description="Cep192/Spd-2-like" evidence="6">
    <location>
        <begin position="1343"/>
        <end position="1453"/>
    </location>
</feature>
<dbReference type="InterPro" id="IPR054091">
    <property type="entry name" value="Cep192-like_D5"/>
</dbReference>
<evidence type="ECO:0000313" key="10">
    <source>
        <dbReference type="Proteomes" id="UP000283509"/>
    </source>
</evidence>
<feature type="region of interest" description="Disordered" evidence="1">
    <location>
        <begin position="412"/>
        <end position="515"/>
    </location>
</feature>
<dbReference type="InterPro" id="IPR054085">
    <property type="entry name" value="Cep192-like_D1"/>
</dbReference>
<dbReference type="GO" id="GO:0090307">
    <property type="term" value="P:mitotic spindle assembly"/>
    <property type="evidence" value="ECO:0007669"/>
    <property type="project" value="TreeGrafter"/>
</dbReference>
<dbReference type="InterPro" id="IPR054086">
    <property type="entry name" value="Cep192-like_D2"/>
</dbReference>
<dbReference type="Pfam" id="PF22067">
    <property type="entry name" value="Cep192_D3"/>
    <property type="match status" value="1"/>
</dbReference>
<dbReference type="InterPro" id="IPR039103">
    <property type="entry name" value="Spd-2/CEP192"/>
</dbReference>
<dbReference type="InterPro" id="IPR013783">
    <property type="entry name" value="Ig-like_fold"/>
</dbReference>
<feature type="domain" description="Cep192-like" evidence="5">
    <location>
        <begin position="1209"/>
        <end position="1303"/>
    </location>
</feature>
<dbReference type="Pfam" id="PF22064">
    <property type="entry name" value="Cep192_D2"/>
    <property type="match status" value="1"/>
</dbReference>
<name>A0A3R7QCA4_PENVA</name>
<feature type="domain" description="Cep192-like" evidence="4">
    <location>
        <begin position="1903"/>
        <end position="1999"/>
    </location>
</feature>
<dbReference type="GO" id="GO:0090222">
    <property type="term" value="P:centrosome-templated microtubule nucleation"/>
    <property type="evidence" value="ECO:0007669"/>
    <property type="project" value="InterPro"/>
</dbReference>
<dbReference type="Pfam" id="PF22076">
    <property type="entry name" value="Cep192_D6"/>
    <property type="match status" value="1"/>
</dbReference>
<dbReference type="GO" id="GO:0005737">
    <property type="term" value="C:cytoplasm"/>
    <property type="evidence" value="ECO:0007669"/>
    <property type="project" value="TreeGrafter"/>
</dbReference>
<reference evidence="9 10" key="2">
    <citation type="submission" date="2019-01" db="EMBL/GenBank/DDBJ databases">
        <title>The decoding of complex shrimp genome reveals the adaptation for benthos swimmer, frequently molting mechanism and breeding impact on genome.</title>
        <authorList>
            <person name="Sun Y."/>
            <person name="Gao Y."/>
            <person name="Yu Y."/>
        </authorList>
    </citation>
    <scope>NUCLEOTIDE SEQUENCE [LARGE SCALE GENOMIC DNA]</scope>
    <source>
        <tissue evidence="9">Muscle</tissue>
    </source>
</reference>
<dbReference type="GO" id="GO:0019901">
    <property type="term" value="F:protein kinase binding"/>
    <property type="evidence" value="ECO:0007669"/>
    <property type="project" value="TreeGrafter"/>
</dbReference>
<proteinExistence type="predicted"/>
<organism evidence="9 10">
    <name type="scientific">Penaeus vannamei</name>
    <name type="common">Whiteleg shrimp</name>
    <name type="synonym">Litopenaeus vannamei</name>
    <dbReference type="NCBI Taxonomy" id="6689"/>
    <lineage>
        <taxon>Eukaryota</taxon>
        <taxon>Metazoa</taxon>
        <taxon>Ecdysozoa</taxon>
        <taxon>Arthropoda</taxon>
        <taxon>Crustacea</taxon>
        <taxon>Multicrustacea</taxon>
        <taxon>Malacostraca</taxon>
        <taxon>Eumalacostraca</taxon>
        <taxon>Eucarida</taxon>
        <taxon>Decapoda</taxon>
        <taxon>Dendrobranchiata</taxon>
        <taxon>Penaeoidea</taxon>
        <taxon>Penaeidae</taxon>
        <taxon>Penaeus</taxon>
    </lineage>
</organism>
<feature type="compositionally biased region" description="Polar residues" evidence="1">
    <location>
        <begin position="463"/>
        <end position="486"/>
    </location>
</feature>
<feature type="region of interest" description="Disordered" evidence="1">
    <location>
        <begin position="21"/>
        <end position="59"/>
    </location>
</feature>
<dbReference type="InterPro" id="IPR054088">
    <property type="entry name" value="Cep192-like_D8"/>
</dbReference>